<dbReference type="Gene3D" id="1.10.10.60">
    <property type="entry name" value="Homeodomain-like"/>
    <property type="match status" value="2"/>
</dbReference>
<feature type="domain" description="Response regulatory" evidence="6">
    <location>
        <begin position="3"/>
        <end position="122"/>
    </location>
</feature>
<dbReference type="InterPro" id="IPR001789">
    <property type="entry name" value="Sig_transdc_resp-reg_receiver"/>
</dbReference>
<keyword evidence="4" id="KW-0597">Phosphoprotein</keyword>
<organism evidence="7 8">
    <name type="scientific">Paenibacillus baimaensis</name>
    <dbReference type="NCBI Taxonomy" id="2982185"/>
    <lineage>
        <taxon>Bacteria</taxon>
        <taxon>Bacillati</taxon>
        <taxon>Bacillota</taxon>
        <taxon>Bacilli</taxon>
        <taxon>Bacillales</taxon>
        <taxon>Paenibacillaceae</taxon>
        <taxon>Paenibacillus</taxon>
    </lineage>
</organism>
<dbReference type="InterPro" id="IPR009057">
    <property type="entry name" value="Homeodomain-like_sf"/>
</dbReference>
<keyword evidence="3" id="KW-0804">Transcription</keyword>
<accession>A0ABT2UEV7</accession>
<dbReference type="PROSITE" id="PS01124">
    <property type="entry name" value="HTH_ARAC_FAMILY_2"/>
    <property type="match status" value="1"/>
</dbReference>
<dbReference type="PROSITE" id="PS00041">
    <property type="entry name" value="HTH_ARAC_FAMILY_1"/>
    <property type="match status" value="1"/>
</dbReference>
<sequence length="539" mass="62546">MIKVLIVDDFQVDRENLTLMLETEPAFQHVAVIGACENGKEALDFMKTLQPDIIISDIEMPVMDGFEMVRMVRQLYPQIKIIFSSLYNEFEYAKDAMYLGGYGYLLKPVDPKELLQCVSAVTDRITSDLKFRKDYEYLSRQLNENKPYLIESLLISLMYGTAGNDIHVSEKLELLGLDMKDCWYVASLIEIDGFVQLTRDMNIEEKHLFQMMVLSRIREVLGSCCNQLSVSLHQAHIAIVFYYPEAVEDRLSQIHTVLSNILLEFSKSDISLSIMVSGYSKHILCLKFLYEQCLYILRYKYLLGKGKILYSSDIPSSKEKPLFDYNGIEKELRVLLNTGTADEITDYIHNLYLGLPDNSSPEELKGFFYFMMICLQNIVHSNPEGFAGQSELTSPAAWETLVTLETVSDAVTWICECLLTANKCIREREFHKNKVMVEKIKRYIERNYQTNITLEMLSEELYYSPNYINQIFKQETGGTIFDYVTRYKMERAKDMLAVNHIKLYEIAEKLGYNHTAYFSSLFKKYMGVTPKDFRRQLES</sequence>
<dbReference type="PANTHER" id="PTHR43280">
    <property type="entry name" value="ARAC-FAMILY TRANSCRIPTIONAL REGULATOR"/>
    <property type="match status" value="1"/>
</dbReference>
<protein>
    <submittedName>
        <fullName evidence="7">Response regulator</fullName>
    </submittedName>
</protein>
<evidence type="ECO:0000259" key="6">
    <source>
        <dbReference type="PROSITE" id="PS50110"/>
    </source>
</evidence>
<dbReference type="InterPro" id="IPR020449">
    <property type="entry name" value="Tscrpt_reg_AraC-type_HTH"/>
</dbReference>
<evidence type="ECO:0000259" key="5">
    <source>
        <dbReference type="PROSITE" id="PS01124"/>
    </source>
</evidence>
<dbReference type="Pfam" id="PF12833">
    <property type="entry name" value="HTH_18"/>
    <property type="match status" value="1"/>
</dbReference>
<feature type="domain" description="HTH araC/xylS-type" evidence="5">
    <location>
        <begin position="438"/>
        <end position="536"/>
    </location>
</feature>
<dbReference type="PANTHER" id="PTHR43280:SF10">
    <property type="entry name" value="REGULATORY PROTEIN POCR"/>
    <property type="match status" value="1"/>
</dbReference>
<dbReference type="SMART" id="SM00342">
    <property type="entry name" value="HTH_ARAC"/>
    <property type="match status" value="1"/>
</dbReference>
<dbReference type="EMBL" id="JAOQIO010000038">
    <property type="protein sequence ID" value="MCU6793171.1"/>
    <property type="molecule type" value="Genomic_DNA"/>
</dbReference>
<dbReference type="InterPro" id="IPR018062">
    <property type="entry name" value="HTH_AraC-typ_CS"/>
</dbReference>
<evidence type="ECO:0000256" key="4">
    <source>
        <dbReference type="PROSITE-ProRule" id="PRU00169"/>
    </source>
</evidence>
<evidence type="ECO:0000256" key="2">
    <source>
        <dbReference type="ARBA" id="ARBA00023125"/>
    </source>
</evidence>
<evidence type="ECO:0000313" key="8">
    <source>
        <dbReference type="Proteomes" id="UP001652445"/>
    </source>
</evidence>
<evidence type="ECO:0000256" key="1">
    <source>
        <dbReference type="ARBA" id="ARBA00023015"/>
    </source>
</evidence>
<dbReference type="Proteomes" id="UP001652445">
    <property type="component" value="Unassembled WGS sequence"/>
</dbReference>
<dbReference type="RefSeq" id="WP_262684477.1">
    <property type="nucleotide sequence ID" value="NZ_JAOQIO010000038.1"/>
</dbReference>
<dbReference type="PROSITE" id="PS50110">
    <property type="entry name" value="RESPONSE_REGULATORY"/>
    <property type="match status" value="1"/>
</dbReference>
<reference evidence="7 8" key="1">
    <citation type="submission" date="2022-09" db="EMBL/GenBank/DDBJ databases">
        <authorList>
            <person name="Han X.L."/>
            <person name="Wang Q."/>
            <person name="Lu T."/>
        </authorList>
    </citation>
    <scope>NUCLEOTIDE SEQUENCE [LARGE SCALE GENOMIC DNA]</scope>
    <source>
        <strain evidence="7 8">WQ 127069</strain>
    </source>
</reference>
<dbReference type="Gene3D" id="3.40.50.2300">
    <property type="match status" value="1"/>
</dbReference>
<keyword evidence="2" id="KW-0238">DNA-binding</keyword>
<dbReference type="PRINTS" id="PR00032">
    <property type="entry name" value="HTHARAC"/>
</dbReference>
<dbReference type="SUPFAM" id="SSF52172">
    <property type="entry name" value="CheY-like"/>
    <property type="match status" value="1"/>
</dbReference>
<dbReference type="Pfam" id="PF00072">
    <property type="entry name" value="Response_reg"/>
    <property type="match status" value="1"/>
</dbReference>
<dbReference type="SUPFAM" id="SSF46689">
    <property type="entry name" value="Homeodomain-like"/>
    <property type="match status" value="2"/>
</dbReference>
<feature type="modified residue" description="4-aspartylphosphate" evidence="4">
    <location>
        <position position="57"/>
    </location>
</feature>
<dbReference type="InterPro" id="IPR011006">
    <property type="entry name" value="CheY-like_superfamily"/>
</dbReference>
<name>A0ABT2UEV7_9BACL</name>
<evidence type="ECO:0000313" key="7">
    <source>
        <dbReference type="EMBL" id="MCU6793171.1"/>
    </source>
</evidence>
<proteinExistence type="predicted"/>
<keyword evidence="8" id="KW-1185">Reference proteome</keyword>
<keyword evidence="1" id="KW-0805">Transcription regulation</keyword>
<gene>
    <name evidence="7" type="ORF">OB236_13695</name>
</gene>
<comment type="caution">
    <text evidence="7">The sequence shown here is derived from an EMBL/GenBank/DDBJ whole genome shotgun (WGS) entry which is preliminary data.</text>
</comment>
<dbReference type="CDD" id="cd17536">
    <property type="entry name" value="REC_YesN-like"/>
    <property type="match status" value="1"/>
</dbReference>
<evidence type="ECO:0000256" key="3">
    <source>
        <dbReference type="ARBA" id="ARBA00023163"/>
    </source>
</evidence>
<dbReference type="InterPro" id="IPR018060">
    <property type="entry name" value="HTH_AraC"/>
</dbReference>
<dbReference type="SMART" id="SM00448">
    <property type="entry name" value="REC"/>
    <property type="match status" value="1"/>
</dbReference>